<dbReference type="AlphaFoldDB" id="A0A1I0U9U0"/>
<feature type="region of interest" description="Disordered" evidence="1">
    <location>
        <begin position="116"/>
        <end position="147"/>
    </location>
</feature>
<gene>
    <name evidence="2" type="ORF">SAMN05444374_11640</name>
</gene>
<feature type="compositionally biased region" description="Basic and acidic residues" evidence="1">
    <location>
        <begin position="131"/>
        <end position="147"/>
    </location>
</feature>
<dbReference type="Proteomes" id="UP000182054">
    <property type="component" value="Unassembled WGS sequence"/>
</dbReference>
<proteinExistence type="predicted"/>
<evidence type="ECO:0000313" key="3">
    <source>
        <dbReference type="Proteomes" id="UP000182054"/>
    </source>
</evidence>
<evidence type="ECO:0000313" key="2">
    <source>
        <dbReference type="EMBL" id="SFA60852.1"/>
    </source>
</evidence>
<name>A0A1I0U9U0_9NOCA</name>
<organism evidence="2 3">
    <name type="scientific">Rhodococcoides kroppenstedtii</name>
    <dbReference type="NCBI Taxonomy" id="293050"/>
    <lineage>
        <taxon>Bacteria</taxon>
        <taxon>Bacillati</taxon>
        <taxon>Actinomycetota</taxon>
        <taxon>Actinomycetes</taxon>
        <taxon>Mycobacteriales</taxon>
        <taxon>Nocardiaceae</taxon>
        <taxon>Rhodococcoides</taxon>
    </lineage>
</organism>
<accession>A0A1I0U9U0</accession>
<protein>
    <submittedName>
        <fullName evidence="2">Uncharacterized protein</fullName>
    </submittedName>
</protein>
<reference evidence="2 3" key="1">
    <citation type="submission" date="2016-10" db="EMBL/GenBank/DDBJ databases">
        <authorList>
            <person name="de Groot N.N."/>
        </authorList>
    </citation>
    <scope>NUCLEOTIDE SEQUENCE [LARGE SCALE GENOMIC DNA]</scope>
    <source>
        <strain evidence="2 3">DSM 44908</strain>
    </source>
</reference>
<evidence type="ECO:0000256" key="1">
    <source>
        <dbReference type="SAM" id="MobiDB-lite"/>
    </source>
</evidence>
<dbReference type="EMBL" id="FOJN01000016">
    <property type="protein sequence ID" value="SFA60852.1"/>
    <property type="molecule type" value="Genomic_DNA"/>
</dbReference>
<dbReference type="GeneID" id="85487305"/>
<sequence length="147" mass="15616">MTSNPLADALKPVGLGDRGEALWTAFGGDTITDAARAVLVAEAARLADTLEMMDGLIRAESEAWATVELPEIDGAELKLTINPIVAERRQTVTVFRLTLAQLTNVAAIDGAAANNSYRGADGGDRPQGGVDEIKQRRDRRLADTADL</sequence>
<dbReference type="RefSeq" id="WP_068361695.1">
    <property type="nucleotide sequence ID" value="NZ_FOJN01000016.1"/>
</dbReference>